<keyword evidence="2" id="KW-0732">Signal</keyword>
<gene>
    <name evidence="4" type="ORF">D3P04_19805</name>
</gene>
<dbReference type="OrthoDB" id="341137at2"/>
<accession>A0A418SNI0</accession>
<evidence type="ECO:0000313" key="4">
    <source>
        <dbReference type="EMBL" id="RJE82457.1"/>
    </source>
</evidence>
<comment type="caution">
    <text evidence="4">The sequence shown here is derived from an EMBL/GenBank/DDBJ whole genome shotgun (WGS) entry which is preliminary data.</text>
</comment>
<dbReference type="InterPro" id="IPR053934">
    <property type="entry name" value="HTTM_dom"/>
</dbReference>
<keyword evidence="1" id="KW-0812">Transmembrane</keyword>
<sequence length="186" mass="20799">MTNVASGPACVAILMRLTVLSVVGASNSSSMTVLLESCSASITRQPPEYSRCLQIFIYSSCQYGLPRNAGFGQEPEGYWNTRGENGFGYFFLLDKAEYLNHFYLILLFLILICFLFPREAVAERAVVSAVFAIRAQTEIMLLFARIMKVTPDWLAAEPLGLRQRDQADLHPLCFLFHDDWVTLAGA</sequence>
<dbReference type="EMBL" id="QZCG01000016">
    <property type="protein sequence ID" value="RJE82457.1"/>
    <property type="molecule type" value="Genomic_DNA"/>
</dbReference>
<feature type="domain" description="HTTM" evidence="3">
    <location>
        <begin position="87"/>
        <end position="182"/>
    </location>
</feature>
<dbReference type="Pfam" id="PF05090">
    <property type="entry name" value="HTTM"/>
    <property type="match status" value="1"/>
</dbReference>
<dbReference type="Proteomes" id="UP000284202">
    <property type="component" value="Unassembled WGS sequence"/>
</dbReference>
<evidence type="ECO:0000313" key="5">
    <source>
        <dbReference type="Proteomes" id="UP000284202"/>
    </source>
</evidence>
<evidence type="ECO:0000256" key="2">
    <source>
        <dbReference type="SAM" id="SignalP"/>
    </source>
</evidence>
<keyword evidence="5" id="KW-1185">Reference proteome</keyword>
<evidence type="ECO:0000259" key="3">
    <source>
        <dbReference type="Pfam" id="PF05090"/>
    </source>
</evidence>
<feature type="transmembrane region" description="Helical" evidence="1">
    <location>
        <begin position="98"/>
        <end position="116"/>
    </location>
</feature>
<reference evidence="5" key="1">
    <citation type="submission" date="2018-09" db="EMBL/GenBank/DDBJ databases">
        <title>Acidovorax cavernicola nov. sp. isolated from Gruta de las Maravillas (Aracena, Spain).</title>
        <authorList>
            <person name="Jurado V."/>
            <person name="Gutierrez-Patricio S."/>
            <person name="Gonzalez-Pimentel J.L."/>
            <person name="Miller A.Z."/>
            <person name="Laiz L."/>
            <person name="Saiz-Jimenez C."/>
        </authorList>
    </citation>
    <scope>NUCLEOTIDE SEQUENCE [LARGE SCALE GENOMIC DNA]</scope>
    <source>
        <strain evidence="5">1011MAR3C25</strain>
    </source>
</reference>
<evidence type="ECO:0000256" key="1">
    <source>
        <dbReference type="SAM" id="Phobius"/>
    </source>
</evidence>
<proteinExistence type="predicted"/>
<name>A0A418SNI0_9RHOB</name>
<feature type="chain" id="PRO_5019496093" description="HTTM domain-containing protein" evidence="2">
    <location>
        <begin position="26"/>
        <end position="186"/>
    </location>
</feature>
<keyword evidence="1" id="KW-1133">Transmembrane helix</keyword>
<organism evidence="4 5">
    <name type="scientific">Paracoccus onubensis</name>
    <dbReference type="NCBI Taxonomy" id="1675788"/>
    <lineage>
        <taxon>Bacteria</taxon>
        <taxon>Pseudomonadati</taxon>
        <taxon>Pseudomonadota</taxon>
        <taxon>Alphaproteobacteria</taxon>
        <taxon>Rhodobacterales</taxon>
        <taxon>Paracoccaceae</taxon>
        <taxon>Paracoccus</taxon>
    </lineage>
</organism>
<dbReference type="AlphaFoldDB" id="A0A418SNI0"/>
<protein>
    <recommendedName>
        <fullName evidence="3">HTTM domain-containing protein</fullName>
    </recommendedName>
</protein>
<keyword evidence="1" id="KW-0472">Membrane</keyword>
<feature type="signal peptide" evidence="2">
    <location>
        <begin position="1"/>
        <end position="25"/>
    </location>
</feature>